<protein>
    <submittedName>
        <fullName evidence="1">FAD-dependent oxidoreductase</fullName>
    </submittedName>
</protein>
<gene>
    <name evidence="1" type="ORF">BAY60_34510</name>
</gene>
<dbReference type="EMBL" id="MASW01000014">
    <property type="protein sequence ID" value="PXY17404.1"/>
    <property type="molecule type" value="Genomic_DNA"/>
</dbReference>
<dbReference type="OrthoDB" id="833207at2"/>
<accession>A0A2V4ADL0</accession>
<reference evidence="1 2" key="1">
    <citation type="submission" date="2016-07" db="EMBL/GenBank/DDBJ databases">
        <title>Draft genome sequence of Prauserella muralis DSM 45305, isolated from a mould-covered wall in an indoor environment.</title>
        <authorList>
            <person name="Ruckert C."/>
            <person name="Albersmeier A."/>
            <person name="Jiang C.-L."/>
            <person name="Jiang Y."/>
            <person name="Kalinowski J."/>
            <person name="Schneider O."/>
            <person name="Winkler A."/>
            <person name="Zotchev S.B."/>
        </authorList>
    </citation>
    <scope>NUCLEOTIDE SEQUENCE [LARGE SCALE GENOMIC DNA]</scope>
    <source>
        <strain evidence="1 2">DSM 45305</strain>
    </source>
</reference>
<dbReference type="RefSeq" id="WP_110341472.1">
    <property type="nucleotide sequence ID" value="NZ_MASW01000014.1"/>
</dbReference>
<proteinExistence type="predicted"/>
<dbReference type="PANTHER" id="PTHR10668">
    <property type="entry name" value="PHYTOENE DEHYDROGENASE"/>
    <property type="match status" value="1"/>
</dbReference>
<keyword evidence="2" id="KW-1185">Reference proteome</keyword>
<dbReference type="AlphaFoldDB" id="A0A2V4ADL0"/>
<dbReference type="Gene3D" id="3.50.50.60">
    <property type="entry name" value="FAD/NAD(P)-binding domain"/>
    <property type="match status" value="1"/>
</dbReference>
<evidence type="ECO:0000313" key="2">
    <source>
        <dbReference type="Proteomes" id="UP000249915"/>
    </source>
</evidence>
<dbReference type="PANTHER" id="PTHR10668:SF105">
    <property type="entry name" value="DEHYDROGENASE-RELATED"/>
    <property type="match status" value="1"/>
</dbReference>
<dbReference type="InterPro" id="IPR036188">
    <property type="entry name" value="FAD/NAD-bd_sf"/>
</dbReference>
<dbReference type="Pfam" id="PF13450">
    <property type="entry name" value="NAD_binding_8"/>
    <property type="match status" value="1"/>
</dbReference>
<organism evidence="1 2">
    <name type="scientific">Prauserella muralis</name>
    <dbReference type="NCBI Taxonomy" id="588067"/>
    <lineage>
        <taxon>Bacteria</taxon>
        <taxon>Bacillati</taxon>
        <taxon>Actinomycetota</taxon>
        <taxon>Actinomycetes</taxon>
        <taxon>Pseudonocardiales</taxon>
        <taxon>Pseudonocardiaceae</taxon>
        <taxon>Prauserella</taxon>
    </lineage>
</organism>
<dbReference type="Proteomes" id="UP000249915">
    <property type="component" value="Unassembled WGS sequence"/>
</dbReference>
<evidence type="ECO:0000313" key="1">
    <source>
        <dbReference type="EMBL" id="PXY17404.1"/>
    </source>
</evidence>
<comment type="caution">
    <text evidence="1">The sequence shown here is derived from an EMBL/GenBank/DDBJ whole genome shotgun (WGS) entry which is preliminary data.</text>
</comment>
<dbReference type="SUPFAM" id="SSF51905">
    <property type="entry name" value="FAD/NAD(P)-binding domain"/>
    <property type="match status" value="1"/>
</dbReference>
<sequence length="470" mass="49515">MTEAIVVGAGPNGLAAALALAGEGIDVTVLEAADRIGGGTRTSELTVPGVLHDHCSAFHPMGLGSPFLRGLSLDRYGVAWRWPEIEVAHPLDGGRAGVLLRSLDDTAARLGTDGGAWRRLFGPLAEGFDELVEDVMRPVVHVPRHPIRLARFGTRALLPAAWTAGRWDGAEARALFGGVAAHGFHPLGRPTTSAIGLMLIAAGHRFGWPVAEGGSRVITDAMAMLLTDLGGKIETGVRVASLAELPRADAVLLDLAPRGVVEVAGDQLPARVRRAYERYRHGPGAFKIDLAVEGGIPWANPDCRRAGTVHVGGSFEEMADAESDVGRGRMPVRPFVLVGQQYLADPTRSAGDVHPVWAYAHVPHGYSGDATESILAQIERFAPGLGDRIVGRSVTATTAWPTYNANYVGGDIITGENTPLQVAFRPTVALDPYYTGIPGVYICSAATPPGGGVHGMCGYNAARSALRRLS</sequence>
<name>A0A2V4ADL0_9PSEU</name>